<evidence type="ECO:0000259" key="1">
    <source>
        <dbReference type="Pfam" id="PF09992"/>
    </source>
</evidence>
<dbReference type="STRING" id="378794.GCA_001570625_02768"/>
<name>A0A354YXY0_9FIRM</name>
<sequence length="210" mass="22968">MAKVRLHSIDALEMVLAGNKGETTREAAKRTNAVLAINAGGFFSHEGNMIPIGITVVNGEVVTFYGSGTDEVFSFVGFNDEGQLVGGHIESPEELAEKKIIHGASFLPTLLKDGEKQPIPSKWANAKQPRTLIGHFKNNDLLFIVIDGRNTGWSEGVTLEEVQRKLLELNVRDAYNLDGGGSSTFYYQGEVLNRPVGGERRVKTNIIIKE</sequence>
<protein>
    <recommendedName>
        <fullName evidence="1">Phosphodiester glycosidase domain-containing protein</fullName>
    </recommendedName>
</protein>
<reference evidence="2 3" key="1">
    <citation type="journal article" date="2018" name="Nat. Biotechnol.">
        <title>A standardized bacterial taxonomy based on genome phylogeny substantially revises the tree of life.</title>
        <authorList>
            <person name="Parks D.H."/>
            <person name="Chuvochina M."/>
            <person name="Waite D.W."/>
            <person name="Rinke C."/>
            <person name="Skarshewski A."/>
            <person name="Chaumeil P.A."/>
            <person name="Hugenholtz P."/>
        </authorList>
    </citation>
    <scope>NUCLEOTIDE SEQUENCE [LARGE SCALE GENOMIC DNA]</scope>
    <source>
        <strain evidence="2">UBA10948</strain>
    </source>
</reference>
<comment type="caution">
    <text evidence="2">The sequence shown here is derived from an EMBL/GenBank/DDBJ whole genome shotgun (WGS) entry which is preliminary data.</text>
</comment>
<proteinExistence type="predicted"/>
<organism evidence="2 3">
    <name type="scientific">Syntrophomonas wolfei</name>
    <dbReference type="NCBI Taxonomy" id="863"/>
    <lineage>
        <taxon>Bacteria</taxon>
        <taxon>Bacillati</taxon>
        <taxon>Bacillota</taxon>
        <taxon>Clostridia</taxon>
        <taxon>Eubacteriales</taxon>
        <taxon>Syntrophomonadaceae</taxon>
        <taxon>Syntrophomonas</taxon>
    </lineage>
</organism>
<gene>
    <name evidence="2" type="ORF">DDZ44_03990</name>
</gene>
<evidence type="ECO:0000313" key="2">
    <source>
        <dbReference type="EMBL" id="HBK53082.1"/>
    </source>
</evidence>
<dbReference type="EMBL" id="DNZF01000086">
    <property type="protein sequence ID" value="HBK53082.1"/>
    <property type="molecule type" value="Genomic_DNA"/>
</dbReference>
<dbReference type="Proteomes" id="UP000263273">
    <property type="component" value="Unassembled WGS sequence"/>
</dbReference>
<feature type="domain" description="Phosphodiester glycosidase" evidence="1">
    <location>
        <begin position="32"/>
        <end position="208"/>
    </location>
</feature>
<evidence type="ECO:0000313" key="3">
    <source>
        <dbReference type="Proteomes" id="UP000263273"/>
    </source>
</evidence>
<dbReference type="PANTHER" id="PTHR40446">
    <property type="entry name" value="N-ACETYLGLUCOSAMINE-1-PHOSPHODIESTER ALPHA-N-ACETYLGLUCOSAMINIDASE"/>
    <property type="match status" value="1"/>
</dbReference>
<dbReference type="AlphaFoldDB" id="A0A354YXY0"/>
<dbReference type="PANTHER" id="PTHR40446:SF2">
    <property type="entry name" value="N-ACETYLGLUCOSAMINE-1-PHOSPHODIESTER ALPHA-N-ACETYLGLUCOSAMINIDASE"/>
    <property type="match status" value="1"/>
</dbReference>
<dbReference type="Pfam" id="PF09992">
    <property type="entry name" value="NAGPA"/>
    <property type="match status" value="1"/>
</dbReference>
<dbReference type="InterPro" id="IPR018711">
    <property type="entry name" value="NAGPA"/>
</dbReference>
<accession>A0A354YXY0</accession>